<dbReference type="Pfam" id="PF01882">
    <property type="entry name" value="DUF58"/>
    <property type="match status" value="1"/>
</dbReference>
<feature type="domain" description="DUF58" evidence="1">
    <location>
        <begin position="53"/>
        <end position="253"/>
    </location>
</feature>
<comment type="caution">
    <text evidence="2">The sequence shown here is derived from an EMBL/GenBank/DDBJ whole genome shotgun (WGS) entry which is preliminary data.</text>
</comment>
<evidence type="ECO:0000259" key="1">
    <source>
        <dbReference type="Pfam" id="PF01882"/>
    </source>
</evidence>
<dbReference type="AlphaFoldDB" id="A0A8J3CPH7"/>
<sequence>MPVQTAAHTLRQDADRLASGYPALLAEADRVAALVAAGVHGRRRAGQGESFWQYRPYDVSDPANRIDWRRSGRGDAVFVRDNEWEAANSVYLWRDGGPGMDWRSDKSLPTKRDRASVLSLALASLLMCGGERCAVLGESERPRSGRVGYERLAQRLARSDGDMVNLTGKIPAYAKLLLCSDFLTEPGAWPTKLAALAARPASGVILHIIDPAEESFPFKGRVEFQTPGGWLKPYLMGRAERAKEDYQARFAAHCEWIETSARHLGFTVIRHRTDQPPGPALTALYQAFEGSL</sequence>
<reference evidence="2" key="1">
    <citation type="journal article" date="2014" name="Int. J. Syst. Evol. Microbiol.">
        <title>Complete genome sequence of Corynebacterium casei LMG S-19264T (=DSM 44701T), isolated from a smear-ripened cheese.</title>
        <authorList>
            <consortium name="US DOE Joint Genome Institute (JGI-PGF)"/>
            <person name="Walter F."/>
            <person name="Albersmeier A."/>
            <person name="Kalinowski J."/>
            <person name="Ruckert C."/>
        </authorList>
    </citation>
    <scope>NUCLEOTIDE SEQUENCE</scope>
    <source>
        <strain evidence="2">KCTC 32513</strain>
    </source>
</reference>
<accession>A0A8J3CPH7</accession>
<gene>
    <name evidence="2" type="ORF">GCM10009069_01380</name>
</gene>
<evidence type="ECO:0000313" key="2">
    <source>
        <dbReference type="EMBL" id="GHA82011.1"/>
    </source>
</evidence>
<dbReference type="RefSeq" id="WP_189494326.1">
    <property type="nucleotide sequence ID" value="NZ_BMZH01000001.1"/>
</dbReference>
<evidence type="ECO:0000313" key="3">
    <source>
        <dbReference type="Proteomes" id="UP000634004"/>
    </source>
</evidence>
<dbReference type="PANTHER" id="PTHR33608">
    <property type="entry name" value="BLL2464 PROTEIN"/>
    <property type="match status" value="1"/>
</dbReference>
<name>A0A8J3CPH7_9PROT</name>
<proteinExistence type="predicted"/>
<dbReference type="PANTHER" id="PTHR33608:SF6">
    <property type="entry name" value="BLL2464 PROTEIN"/>
    <property type="match status" value="1"/>
</dbReference>
<keyword evidence="3" id="KW-1185">Reference proteome</keyword>
<reference evidence="2" key="2">
    <citation type="submission" date="2020-09" db="EMBL/GenBank/DDBJ databases">
        <authorList>
            <person name="Sun Q."/>
            <person name="Kim S."/>
        </authorList>
    </citation>
    <scope>NUCLEOTIDE SEQUENCE</scope>
    <source>
        <strain evidence="2">KCTC 32513</strain>
    </source>
</reference>
<dbReference type="Proteomes" id="UP000634004">
    <property type="component" value="Unassembled WGS sequence"/>
</dbReference>
<protein>
    <recommendedName>
        <fullName evidence="1">DUF58 domain-containing protein</fullName>
    </recommendedName>
</protein>
<dbReference type="InterPro" id="IPR002881">
    <property type="entry name" value="DUF58"/>
</dbReference>
<dbReference type="EMBL" id="BMZH01000001">
    <property type="protein sequence ID" value="GHA82011.1"/>
    <property type="molecule type" value="Genomic_DNA"/>
</dbReference>
<organism evidence="2 3">
    <name type="scientific">Algimonas arctica</name>
    <dbReference type="NCBI Taxonomy" id="1479486"/>
    <lineage>
        <taxon>Bacteria</taxon>
        <taxon>Pseudomonadati</taxon>
        <taxon>Pseudomonadota</taxon>
        <taxon>Alphaproteobacteria</taxon>
        <taxon>Maricaulales</taxon>
        <taxon>Robiginitomaculaceae</taxon>
        <taxon>Algimonas</taxon>
    </lineage>
</organism>